<name>A0AAD9PS02_ACRCE</name>
<feature type="site" description="Important for catalytic activity" evidence="9">
    <location>
        <position position="207"/>
    </location>
</feature>
<sequence>MTILASLNCNGLRCSDKRKLAFSFFKRNRFDIIFLQETHWSSDLDMQIKREWEGDAFFAHGTNSARGVAILITSRLGYNNKQIRSDNEGRVLNMLLEVDDHTLNLINVYAPSKDSQRRDFFLDLNRFLSDSNDNVMGGDFNCIFNSRLDKLGGVPDVRNSAVLVLNAVNTRFGLVDVWRERHKDERNFTWTGKDPRDPSLYTRTRIDFFFTCKPVNQCVTATAIQPYPHSDHDCLTLTMDFEKIERGPGYWHFNNKLLTDGVFQEEIERFWLKWVQEFDNFANPLEWWEKAKSNFKRIAIRRATIIGKIQRHERFVLQSRLEKLQERAKNGTTSDIEQYLLAKEALKQLELKELEANKIRSKAQFVEEGEKSTRFFFSLEKCRRSAQNIRVLTKNNMDTVTETRDLLGEAFSFYKQLYTAQPCDETMQAEFLEGAYPELVEEARSKLS</sequence>
<feature type="active site" evidence="7">
    <location>
        <position position="109"/>
    </location>
</feature>
<gene>
    <name evidence="11" type="ORF">P5673_031884</name>
</gene>
<evidence type="ECO:0000256" key="7">
    <source>
        <dbReference type="PIRSR" id="PIRSR604808-1"/>
    </source>
</evidence>
<proteinExistence type="inferred from homology"/>
<evidence type="ECO:0000256" key="1">
    <source>
        <dbReference type="ARBA" id="ARBA00000493"/>
    </source>
</evidence>
<comment type="cofactor">
    <cofactor evidence="8">
        <name>Mg(2+)</name>
        <dbReference type="ChEBI" id="CHEBI:18420"/>
    </cofactor>
    <cofactor evidence="8">
        <name>Mn(2+)</name>
        <dbReference type="ChEBI" id="CHEBI:29035"/>
    </cofactor>
    <text evidence="8">Probably binds two magnesium or manganese ions per subunit.</text>
</comment>
<dbReference type="EMBL" id="JARQWQ010000159">
    <property type="protein sequence ID" value="KAK2548002.1"/>
    <property type="molecule type" value="Genomic_DNA"/>
</dbReference>
<organism evidence="11 12">
    <name type="scientific">Acropora cervicornis</name>
    <name type="common">Staghorn coral</name>
    <dbReference type="NCBI Taxonomy" id="6130"/>
    <lineage>
        <taxon>Eukaryota</taxon>
        <taxon>Metazoa</taxon>
        <taxon>Cnidaria</taxon>
        <taxon>Anthozoa</taxon>
        <taxon>Hexacorallia</taxon>
        <taxon>Scleractinia</taxon>
        <taxon>Astrocoeniina</taxon>
        <taxon>Acroporidae</taxon>
        <taxon>Acropora</taxon>
    </lineage>
</organism>
<keyword evidence="6 8" id="KW-0460">Magnesium</keyword>
<dbReference type="Gene3D" id="3.60.10.10">
    <property type="entry name" value="Endonuclease/exonuclease/phosphatase"/>
    <property type="match status" value="1"/>
</dbReference>
<feature type="binding site" evidence="8">
    <location>
        <position position="141"/>
    </location>
    <ligand>
        <name>Mg(2+)</name>
        <dbReference type="ChEBI" id="CHEBI:18420"/>
        <label>1</label>
    </ligand>
</feature>
<dbReference type="InterPro" id="IPR004808">
    <property type="entry name" value="AP_endonuc_1"/>
</dbReference>
<dbReference type="GO" id="GO:0005634">
    <property type="term" value="C:nucleus"/>
    <property type="evidence" value="ECO:0007669"/>
    <property type="project" value="TreeGrafter"/>
</dbReference>
<reference evidence="11" key="2">
    <citation type="journal article" date="2023" name="Science">
        <title>Genomic signatures of disease resistance in endangered staghorn corals.</title>
        <authorList>
            <person name="Vollmer S.V."/>
            <person name="Selwyn J.D."/>
            <person name="Despard B.A."/>
            <person name="Roesel C.L."/>
        </authorList>
    </citation>
    <scope>NUCLEOTIDE SEQUENCE</scope>
    <source>
        <strain evidence="11">K2</strain>
    </source>
</reference>
<accession>A0AAD9PS02</accession>
<dbReference type="AlphaFoldDB" id="A0AAD9PS02"/>
<comment type="similarity">
    <text evidence="2">Belongs to the DNA repair enzymes AP/ExoA family.</text>
</comment>
<keyword evidence="12" id="KW-1185">Reference proteome</keyword>
<feature type="active site" description="Proton donor/acceptor" evidence="7">
    <location>
        <position position="139"/>
    </location>
</feature>
<evidence type="ECO:0000256" key="2">
    <source>
        <dbReference type="ARBA" id="ARBA00007092"/>
    </source>
</evidence>
<feature type="binding site" evidence="8">
    <location>
        <position position="139"/>
    </location>
    <ligand>
        <name>Mg(2+)</name>
        <dbReference type="ChEBI" id="CHEBI:18420"/>
        <label>1</label>
    </ligand>
</feature>
<feature type="active site" description="Proton acceptor" evidence="7">
    <location>
        <position position="232"/>
    </location>
</feature>
<feature type="binding site" evidence="8">
    <location>
        <position position="37"/>
    </location>
    <ligand>
        <name>Mg(2+)</name>
        <dbReference type="ChEBI" id="CHEBI:18420"/>
        <label>1</label>
    </ligand>
</feature>
<feature type="binding site" evidence="8">
    <location>
        <position position="232"/>
    </location>
    <ligand>
        <name>Mg(2+)</name>
        <dbReference type="ChEBI" id="CHEBI:18420"/>
        <label>1</label>
    </ligand>
</feature>
<comment type="caution">
    <text evidence="11">The sequence shown here is derived from an EMBL/GenBank/DDBJ whole genome shotgun (WGS) entry which is preliminary data.</text>
</comment>
<keyword evidence="4 8" id="KW-0479">Metal-binding</keyword>
<dbReference type="CDD" id="cd09076">
    <property type="entry name" value="L1-EN"/>
    <property type="match status" value="1"/>
</dbReference>
<evidence type="ECO:0000256" key="3">
    <source>
        <dbReference type="ARBA" id="ARBA00012115"/>
    </source>
</evidence>
<evidence type="ECO:0000313" key="12">
    <source>
        <dbReference type="Proteomes" id="UP001249851"/>
    </source>
</evidence>
<protein>
    <recommendedName>
        <fullName evidence="3">exodeoxyribonuclease III</fullName>
        <ecNumber evidence="3">3.1.11.2</ecNumber>
    </recommendedName>
</protein>
<feature type="site" description="Interaction with DNA substrate" evidence="9">
    <location>
        <position position="232"/>
    </location>
</feature>
<dbReference type="GO" id="GO:0006284">
    <property type="term" value="P:base-excision repair"/>
    <property type="evidence" value="ECO:0007669"/>
    <property type="project" value="TreeGrafter"/>
</dbReference>
<keyword evidence="5" id="KW-0378">Hydrolase</keyword>
<dbReference type="GO" id="GO:0046872">
    <property type="term" value="F:metal ion binding"/>
    <property type="evidence" value="ECO:0007669"/>
    <property type="project" value="UniProtKB-KW"/>
</dbReference>
<feature type="site" description="Transition state stabilizer" evidence="9">
    <location>
        <position position="141"/>
    </location>
</feature>
<evidence type="ECO:0000259" key="10">
    <source>
        <dbReference type="Pfam" id="PF03372"/>
    </source>
</evidence>
<dbReference type="GO" id="GO:0003906">
    <property type="term" value="F:DNA-(apurinic or apyrimidinic site) endonuclease activity"/>
    <property type="evidence" value="ECO:0007669"/>
    <property type="project" value="TreeGrafter"/>
</dbReference>
<evidence type="ECO:0000256" key="8">
    <source>
        <dbReference type="PIRSR" id="PIRSR604808-2"/>
    </source>
</evidence>
<dbReference type="PANTHER" id="PTHR22748:SF26">
    <property type="entry name" value="ENDONUCLEASE_EXONUCLEASE_PHOSPHATASE DOMAIN-CONTAINING PROTEIN"/>
    <property type="match status" value="1"/>
</dbReference>
<dbReference type="PANTHER" id="PTHR22748">
    <property type="entry name" value="AP ENDONUCLEASE"/>
    <property type="match status" value="1"/>
</dbReference>
<dbReference type="InterPro" id="IPR036691">
    <property type="entry name" value="Endo/exonu/phosph_ase_sf"/>
</dbReference>
<dbReference type="GO" id="GO:0008311">
    <property type="term" value="F:double-stranded DNA 3'-5' DNA exonuclease activity"/>
    <property type="evidence" value="ECO:0007669"/>
    <property type="project" value="UniProtKB-EC"/>
</dbReference>
<dbReference type="InterPro" id="IPR005135">
    <property type="entry name" value="Endo/exonuclease/phosphatase"/>
</dbReference>
<evidence type="ECO:0000256" key="9">
    <source>
        <dbReference type="PIRSR" id="PIRSR604808-3"/>
    </source>
</evidence>
<dbReference type="Proteomes" id="UP001249851">
    <property type="component" value="Unassembled WGS sequence"/>
</dbReference>
<feature type="binding site" evidence="8">
    <location>
        <position position="8"/>
    </location>
    <ligand>
        <name>Mg(2+)</name>
        <dbReference type="ChEBI" id="CHEBI:18420"/>
        <label>1</label>
    </ligand>
</feature>
<reference evidence="11" key="1">
    <citation type="journal article" date="2023" name="G3 (Bethesda)">
        <title>Whole genome assembly and annotation of the endangered Caribbean coral Acropora cervicornis.</title>
        <authorList>
            <person name="Selwyn J.D."/>
            <person name="Vollmer S.V."/>
        </authorList>
    </citation>
    <scope>NUCLEOTIDE SEQUENCE</scope>
    <source>
        <strain evidence="11">K2</strain>
    </source>
</reference>
<keyword evidence="8" id="KW-0464">Manganese</keyword>
<comment type="catalytic activity">
    <reaction evidence="1">
        <text>Exonucleolytic cleavage in the 3'- to 5'-direction to yield nucleoside 5'-phosphates.</text>
        <dbReference type="EC" id="3.1.11.2"/>
    </reaction>
</comment>
<dbReference type="SUPFAM" id="SSF56219">
    <property type="entry name" value="DNase I-like"/>
    <property type="match status" value="1"/>
</dbReference>
<feature type="domain" description="Endonuclease/exonuclease/phosphatase" evidence="10">
    <location>
        <begin position="5"/>
        <end position="232"/>
    </location>
</feature>
<evidence type="ECO:0000256" key="4">
    <source>
        <dbReference type="ARBA" id="ARBA00022723"/>
    </source>
</evidence>
<feature type="binding site" evidence="8">
    <location>
        <position position="231"/>
    </location>
    <ligand>
        <name>Mg(2+)</name>
        <dbReference type="ChEBI" id="CHEBI:18420"/>
        <label>1</label>
    </ligand>
</feature>
<evidence type="ECO:0000313" key="11">
    <source>
        <dbReference type="EMBL" id="KAK2548002.1"/>
    </source>
</evidence>
<dbReference type="GO" id="GO:0008081">
    <property type="term" value="F:phosphoric diester hydrolase activity"/>
    <property type="evidence" value="ECO:0007669"/>
    <property type="project" value="TreeGrafter"/>
</dbReference>
<evidence type="ECO:0000256" key="6">
    <source>
        <dbReference type="ARBA" id="ARBA00022842"/>
    </source>
</evidence>
<dbReference type="Pfam" id="PF03372">
    <property type="entry name" value="Exo_endo_phos"/>
    <property type="match status" value="1"/>
</dbReference>
<dbReference type="EC" id="3.1.11.2" evidence="3"/>
<evidence type="ECO:0000256" key="5">
    <source>
        <dbReference type="ARBA" id="ARBA00022801"/>
    </source>
</evidence>